<dbReference type="InterPro" id="IPR042236">
    <property type="entry name" value="PI3K_accessory_sf"/>
</dbReference>
<dbReference type="GO" id="GO:0048015">
    <property type="term" value="P:phosphatidylinositol-mediated signaling"/>
    <property type="evidence" value="ECO:0007669"/>
    <property type="project" value="TreeGrafter"/>
</dbReference>
<sequence length="1340" mass="142929">MASLLLRLFHSDYFSPHLALSYLRTYSDNIGITYYLVGQLETAFPSDEVEFYWPQLCHLLITKPSESRALESFVLRRCSESVHVALLTLWYFQAALSDLSSNPHTASFHICQRVFNQCQRILFDDPLTSAIPGYALAQPTSSTAAIASTSSAALGSNSTRVARFLAATGLLSREKVSPYNPIANIVGIGSVLASTPGMPQLAMTSGTIAIEQARKKPDAMQGAFTSRAADEEGDDDDDDDAQRLARLSGPDDDVAGDDSSDNESVSERRHAAESSSGTAASASTTATKQPITVSATPTPPPAQESGFMSYAASLARKASSTMARSETAPPLPPPKDSPAPAKPSVVSPEVTSGGSLPTNDAVKKVENPFTTFAAGFNAGLNDFRDKAAAAVGEVFGQAQEGAAGQSTQNGTGTFASGRNGAAAPSPWSPSKHRQIHFGNQAAPSRSVPNLVTKRGSISSPFASSAMLPDSVNKIEAVLSLYDTQARSRLLRSNYCKVQTQFLLSLQDISARLLLIPKPARLSALRAELTALNHKLPADVCFPLWCTADDKHHTSAEAAKGVTGRHHKVVRINPSEAVVLNSADRVPFLLHVEVLNNDLDFDPDRRQNRETLRRLVTEEDKRRRKTAAGRGLFATQSMEAHETPGSSMQEGRASTPTAAALDSPRVFEDGVISAASGQNTPQTSSRPLTPALLAEGSSAAAAAGPGATLHDDGPSLEQVTEDNTAANARIGNASTVQTPDRLVPPDDDGEEMDLTEQAYGSDLAAFGNERRDSTESDAADEEDLASRNRLHDTAAWTYVRSSVNGAGSSGAAVQPDTGATGAKGLGATGVTGASGAGAATSSSSSPSSSAVRDFSLDEYAQRMRTAAIMLSQLNRSTNAHKSQAIVNYGPNLSSNAQGGWSSWIVPTNWYGSSAPAAGAGGGAGDKAEVGQGSAGVSTHVTSSGSRNSINSIRGEMGSGSGVGSPFAPMGGGGGAGRSSKLVHSETEAIRKRIMQEMMALEEERMRRMKAGGRSLSASRAAAAANSEDEEAVLKAVNKDDPSAAMFSESWKSKKQRIRASSPYGHLANWDVFSVIVKTGADLRQEQLAVQLINEFKRIWAETGSECWVRYFRILVTSENSGLMETITDAVSIHSIKKEAYSRMAEDDKSTSYSLYDHFVNVYGTPTGAAFGRAREKFMQSLAGYSIISYLLQIKDRHNGNILVDGEGRLIHIDFGFMLGISPGGVGFEAAPFKMPQEYIDILGGMEGQHFDQFKQIMRKGFRDVRKHAERIIMLVELMAKDSRLPCFALGDLTASNLRDRFQLALTQSQCDEFVDKLILSSAGSAFTRLYDMYQRLTEGVL</sequence>
<dbReference type="InterPro" id="IPR049160">
    <property type="entry name" value="PI4KB-PIK1_PIK"/>
</dbReference>
<feature type="compositionally biased region" description="Polar residues" evidence="6">
    <location>
        <begin position="404"/>
        <end position="416"/>
    </location>
</feature>
<accession>A0A317XMT4</accession>
<evidence type="ECO:0000313" key="10">
    <source>
        <dbReference type="Proteomes" id="UP000246740"/>
    </source>
</evidence>
<feature type="compositionally biased region" description="Polar residues" evidence="6">
    <location>
        <begin position="633"/>
        <end position="656"/>
    </location>
</feature>
<feature type="compositionally biased region" description="Acidic residues" evidence="6">
    <location>
        <begin position="231"/>
        <end position="240"/>
    </location>
</feature>
<dbReference type="SUPFAM" id="SSF56112">
    <property type="entry name" value="Protein kinase-like (PK-like)"/>
    <property type="match status" value="1"/>
</dbReference>
<evidence type="ECO:0000256" key="3">
    <source>
        <dbReference type="ARBA" id="ARBA00012169"/>
    </source>
</evidence>
<dbReference type="FunFam" id="1.10.1070.11:FF:000016">
    <property type="entry name" value="PIK1p Phosphatidylinositol 4-kinase"/>
    <property type="match status" value="1"/>
</dbReference>
<dbReference type="Proteomes" id="UP000246740">
    <property type="component" value="Unassembled WGS sequence"/>
</dbReference>
<dbReference type="InterPro" id="IPR011009">
    <property type="entry name" value="Kinase-like_dom_sf"/>
</dbReference>
<evidence type="ECO:0000313" key="9">
    <source>
        <dbReference type="EMBL" id="PWY99187.1"/>
    </source>
</evidence>
<dbReference type="GO" id="GO:0005737">
    <property type="term" value="C:cytoplasm"/>
    <property type="evidence" value="ECO:0007669"/>
    <property type="project" value="TreeGrafter"/>
</dbReference>
<protein>
    <recommendedName>
        <fullName evidence="3">1-phosphatidylinositol 4-kinase</fullName>
        <ecNumber evidence="3">2.7.1.67</ecNumber>
    </recommendedName>
</protein>
<evidence type="ECO:0000256" key="1">
    <source>
        <dbReference type="ARBA" id="ARBA00001686"/>
    </source>
</evidence>
<dbReference type="OrthoDB" id="10264149at2759"/>
<reference evidence="9 10" key="1">
    <citation type="journal article" date="2018" name="Mol. Biol. Evol.">
        <title>Broad Genomic Sampling Reveals a Smut Pathogenic Ancestry of the Fungal Clade Ustilaginomycotina.</title>
        <authorList>
            <person name="Kijpornyongpan T."/>
            <person name="Mondo S.J."/>
            <person name="Barry K."/>
            <person name="Sandor L."/>
            <person name="Lee J."/>
            <person name="Lipzen A."/>
            <person name="Pangilinan J."/>
            <person name="LaButti K."/>
            <person name="Hainaut M."/>
            <person name="Henrissat B."/>
            <person name="Grigoriev I.V."/>
            <person name="Spatafora J.W."/>
            <person name="Aime M.C."/>
        </authorList>
    </citation>
    <scope>NUCLEOTIDE SEQUENCE [LARGE SCALE GENOMIC DNA]</scope>
    <source>
        <strain evidence="9 10">MCA 3645</strain>
    </source>
</reference>
<dbReference type="GO" id="GO:0004430">
    <property type="term" value="F:1-phosphatidylinositol 4-kinase activity"/>
    <property type="evidence" value="ECO:0007669"/>
    <property type="project" value="UniProtKB-EC"/>
</dbReference>
<dbReference type="Pfam" id="PF00454">
    <property type="entry name" value="PI3_PI4_kinase"/>
    <property type="match status" value="1"/>
</dbReference>
<evidence type="ECO:0000259" key="7">
    <source>
        <dbReference type="PROSITE" id="PS50290"/>
    </source>
</evidence>
<dbReference type="PROSITE" id="PS00915">
    <property type="entry name" value="PI3_4_KINASE_1"/>
    <property type="match status" value="1"/>
</dbReference>
<feature type="region of interest" description="Disordered" evidence="6">
    <location>
        <begin position="213"/>
        <end position="306"/>
    </location>
</feature>
<feature type="compositionally biased region" description="Polar residues" evidence="6">
    <location>
        <begin position="349"/>
        <end position="358"/>
    </location>
</feature>
<dbReference type="EC" id="2.7.1.67" evidence="3"/>
<evidence type="ECO:0000256" key="2">
    <source>
        <dbReference type="ARBA" id="ARBA00006209"/>
    </source>
</evidence>
<dbReference type="PROSITE" id="PS00916">
    <property type="entry name" value="PI3_4_KINASE_2"/>
    <property type="match status" value="1"/>
</dbReference>
<dbReference type="PROSITE" id="PS51545">
    <property type="entry name" value="PIK_HELICAL"/>
    <property type="match status" value="1"/>
</dbReference>
<feature type="region of interest" description="Disordered" evidence="6">
    <location>
        <begin position="399"/>
        <end position="433"/>
    </location>
</feature>
<feature type="compositionally biased region" description="Acidic residues" evidence="6">
    <location>
        <begin position="744"/>
        <end position="753"/>
    </location>
</feature>
<feature type="compositionally biased region" description="Polar residues" evidence="6">
    <location>
        <begin position="716"/>
        <end position="737"/>
    </location>
</feature>
<dbReference type="InterPro" id="IPR018936">
    <property type="entry name" value="PI3/4_kinase_CS"/>
</dbReference>
<comment type="catalytic activity">
    <reaction evidence="1">
        <text>a 1,2-diacyl-sn-glycero-3-phospho-(1D-myo-inositol) + ATP = a 1,2-diacyl-sn-glycero-3-phospho-(1D-myo-inositol 4-phosphate) + ADP + H(+)</text>
        <dbReference type="Rhea" id="RHEA:19877"/>
        <dbReference type="ChEBI" id="CHEBI:15378"/>
        <dbReference type="ChEBI" id="CHEBI:30616"/>
        <dbReference type="ChEBI" id="CHEBI:57880"/>
        <dbReference type="ChEBI" id="CHEBI:58178"/>
        <dbReference type="ChEBI" id="CHEBI:456216"/>
        <dbReference type="EC" id="2.7.1.67"/>
    </reaction>
</comment>
<dbReference type="InterPro" id="IPR016024">
    <property type="entry name" value="ARM-type_fold"/>
</dbReference>
<dbReference type="PANTHER" id="PTHR10048">
    <property type="entry name" value="PHOSPHATIDYLINOSITOL KINASE"/>
    <property type="match status" value="1"/>
</dbReference>
<dbReference type="Gene3D" id="1.10.1070.11">
    <property type="entry name" value="Phosphatidylinositol 3-/4-kinase, catalytic domain"/>
    <property type="match status" value="1"/>
</dbReference>
<dbReference type="PROSITE" id="PS50290">
    <property type="entry name" value="PI3_4_KINASE_3"/>
    <property type="match status" value="1"/>
</dbReference>
<feature type="domain" description="PIK helical" evidence="8">
    <location>
        <begin position="1"/>
        <end position="118"/>
    </location>
</feature>
<organism evidence="9 10">
    <name type="scientific">Testicularia cyperi</name>
    <dbReference type="NCBI Taxonomy" id="1882483"/>
    <lineage>
        <taxon>Eukaryota</taxon>
        <taxon>Fungi</taxon>
        <taxon>Dikarya</taxon>
        <taxon>Basidiomycota</taxon>
        <taxon>Ustilaginomycotina</taxon>
        <taxon>Ustilaginomycetes</taxon>
        <taxon>Ustilaginales</taxon>
        <taxon>Anthracoideaceae</taxon>
        <taxon>Testicularia</taxon>
    </lineage>
</organism>
<feature type="compositionally biased region" description="Low complexity" evidence="6">
    <location>
        <begin position="695"/>
        <end position="706"/>
    </location>
</feature>
<evidence type="ECO:0000256" key="6">
    <source>
        <dbReference type="SAM" id="MobiDB-lite"/>
    </source>
</evidence>
<dbReference type="STRING" id="1882483.A0A317XMT4"/>
<comment type="similarity">
    <text evidence="2">Belongs to the PI3/PI4-kinase family. Type III PI4K subfamily.</text>
</comment>
<dbReference type="SUPFAM" id="SSF48371">
    <property type="entry name" value="ARM repeat"/>
    <property type="match status" value="1"/>
</dbReference>
<feature type="region of interest" description="Disordered" evidence="6">
    <location>
        <begin position="831"/>
        <end position="850"/>
    </location>
</feature>
<dbReference type="FunFam" id="3.30.1010.10:FF:000039">
    <property type="entry name" value="Related to PIK1-phosphatidylinositol 4-kinase"/>
    <property type="match status" value="1"/>
</dbReference>
<dbReference type="GO" id="GO:0016020">
    <property type="term" value="C:membrane"/>
    <property type="evidence" value="ECO:0007669"/>
    <property type="project" value="TreeGrafter"/>
</dbReference>
<dbReference type="FunCoup" id="A0A317XMT4">
    <property type="interactions" value="579"/>
</dbReference>
<feature type="region of interest" description="Disordered" evidence="6">
    <location>
        <begin position="318"/>
        <end position="361"/>
    </location>
</feature>
<gene>
    <name evidence="9" type="ORF">BCV70DRAFT_201393</name>
</gene>
<feature type="compositionally biased region" description="Low complexity" evidence="6">
    <location>
        <begin position="273"/>
        <end position="287"/>
    </location>
</feature>
<dbReference type="InterPro" id="IPR036940">
    <property type="entry name" value="PI3/4_kinase_cat_sf"/>
</dbReference>
<evidence type="ECO:0000256" key="4">
    <source>
        <dbReference type="ARBA" id="ARBA00022679"/>
    </source>
</evidence>
<dbReference type="PANTHER" id="PTHR10048:SF22">
    <property type="entry name" value="PHOSPHATIDYLINOSITOL 4-KINASE BETA"/>
    <property type="match status" value="1"/>
</dbReference>
<dbReference type="Pfam" id="PF21245">
    <property type="entry name" value="PI4KB-PIK1_PIK"/>
    <property type="match status" value="1"/>
</dbReference>
<feature type="region of interest" description="Disordered" evidence="6">
    <location>
        <begin position="614"/>
        <end position="656"/>
    </location>
</feature>
<dbReference type="InterPro" id="IPR015433">
    <property type="entry name" value="PI3/4_kinase"/>
</dbReference>
<dbReference type="Gene3D" id="3.30.1010.10">
    <property type="entry name" value="Phosphatidylinositol 3-kinase Catalytic Subunit, Chain A, domain 4"/>
    <property type="match status" value="1"/>
</dbReference>
<keyword evidence="10" id="KW-1185">Reference proteome</keyword>
<feature type="domain" description="PI3K/PI4K catalytic" evidence="7">
    <location>
        <begin position="1038"/>
        <end position="1325"/>
    </location>
</feature>
<dbReference type="CDD" id="cd05168">
    <property type="entry name" value="PI4Kc_III_beta"/>
    <property type="match status" value="1"/>
</dbReference>
<dbReference type="SMART" id="SM00146">
    <property type="entry name" value="PI3Kc"/>
    <property type="match status" value="1"/>
</dbReference>
<name>A0A317XMT4_9BASI</name>
<dbReference type="Gene3D" id="1.25.40.70">
    <property type="entry name" value="Phosphatidylinositol 3-kinase, accessory domain (PIK)"/>
    <property type="match status" value="1"/>
</dbReference>
<proteinExistence type="inferred from homology"/>
<feature type="region of interest" description="Disordered" evidence="6">
    <location>
        <begin position="695"/>
        <end position="785"/>
    </location>
</feature>
<dbReference type="InterPro" id="IPR057754">
    <property type="entry name" value="PI4-kinase_beta/PIK1_cat"/>
</dbReference>
<feature type="compositionally biased region" description="Pro residues" evidence="6">
    <location>
        <begin position="329"/>
        <end position="341"/>
    </location>
</feature>
<dbReference type="InParanoid" id="A0A317XMT4"/>
<evidence type="ECO:0000259" key="8">
    <source>
        <dbReference type="PROSITE" id="PS51545"/>
    </source>
</evidence>
<dbReference type="InterPro" id="IPR000403">
    <property type="entry name" value="PI3/4_kinase_cat_dom"/>
</dbReference>
<dbReference type="GO" id="GO:0046854">
    <property type="term" value="P:phosphatidylinositol phosphate biosynthetic process"/>
    <property type="evidence" value="ECO:0007669"/>
    <property type="project" value="InterPro"/>
</dbReference>
<feature type="compositionally biased region" description="Low complexity" evidence="6">
    <location>
        <begin position="835"/>
        <end position="849"/>
    </location>
</feature>
<dbReference type="EMBL" id="KZ819196">
    <property type="protein sequence ID" value="PWY99187.1"/>
    <property type="molecule type" value="Genomic_DNA"/>
</dbReference>
<keyword evidence="4" id="KW-0808">Transferase</keyword>
<dbReference type="InterPro" id="IPR001263">
    <property type="entry name" value="PI3K_accessory_dom"/>
</dbReference>
<evidence type="ECO:0000256" key="5">
    <source>
        <dbReference type="ARBA" id="ARBA00022777"/>
    </source>
</evidence>
<keyword evidence="5" id="KW-0418">Kinase</keyword>
<dbReference type="FunFam" id="1.25.40.70:FF:000015">
    <property type="entry name" value="Related to PIK1-phosphatidylinositol 4-kinase"/>
    <property type="match status" value="1"/>
</dbReference>
<feature type="region of interest" description="Disordered" evidence="6">
    <location>
        <begin position="916"/>
        <end position="948"/>
    </location>
</feature>
<feature type="compositionally biased region" description="Acidic residues" evidence="6">
    <location>
        <begin position="250"/>
        <end position="261"/>
    </location>
</feature>